<proteinExistence type="inferred from homology"/>
<organism evidence="6 7">
    <name type="scientific">Niallia endozanthoxylica</name>
    <dbReference type="NCBI Taxonomy" id="2036016"/>
    <lineage>
        <taxon>Bacteria</taxon>
        <taxon>Bacillati</taxon>
        <taxon>Bacillota</taxon>
        <taxon>Bacilli</taxon>
        <taxon>Bacillales</taxon>
        <taxon>Bacillaceae</taxon>
        <taxon>Niallia</taxon>
    </lineage>
</organism>
<keyword evidence="2" id="KW-0805">Transcription regulation</keyword>
<dbReference type="PROSITE" id="PS50931">
    <property type="entry name" value="HTH_LYSR"/>
    <property type="match status" value="1"/>
</dbReference>
<gene>
    <name evidence="6" type="ORF">F4V44_07080</name>
</gene>
<dbReference type="PANTHER" id="PTHR30346:SF28">
    <property type="entry name" value="HTH-TYPE TRANSCRIPTIONAL REGULATOR CYNR"/>
    <property type="match status" value="1"/>
</dbReference>
<dbReference type="Proteomes" id="UP000326671">
    <property type="component" value="Unassembled WGS sequence"/>
</dbReference>
<dbReference type="InterPro" id="IPR005119">
    <property type="entry name" value="LysR_subst-bd"/>
</dbReference>
<dbReference type="Gene3D" id="3.40.190.290">
    <property type="match status" value="1"/>
</dbReference>
<dbReference type="Pfam" id="PF00126">
    <property type="entry name" value="HTH_1"/>
    <property type="match status" value="1"/>
</dbReference>
<dbReference type="Gene3D" id="1.10.10.10">
    <property type="entry name" value="Winged helix-like DNA-binding domain superfamily/Winged helix DNA-binding domain"/>
    <property type="match status" value="1"/>
</dbReference>
<dbReference type="AlphaFoldDB" id="A0A5J5HW67"/>
<dbReference type="SUPFAM" id="SSF46785">
    <property type="entry name" value="Winged helix' DNA-binding domain"/>
    <property type="match status" value="1"/>
</dbReference>
<protein>
    <submittedName>
        <fullName evidence="6">LysR family transcriptional regulator</fullName>
    </submittedName>
</protein>
<dbReference type="RefSeq" id="WP_150439294.1">
    <property type="nucleotide sequence ID" value="NZ_VYKL01000014.1"/>
</dbReference>
<evidence type="ECO:0000313" key="6">
    <source>
        <dbReference type="EMBL" id="KAA9027067.1"/>
    </source>
</evidence>
<comment type="caution">
    <text evidence="6">The sequence shown here is derived from an EMBL/GenBank/DDBJ whole genome shotgun (WGS) entry which is preliminary data.</text>
</comment>
<keyword evidence="7" id="KW-1185">Reference proteome</keyword>
<evidence type="ECO:0000256" key="3">
    <source>
        <dbReference type="ARBA" id="ARBA00023125"/>
    </source>
</evidence>
<keyword evidence="4" id="KW-0804">Transcription</keyword>
<dbReference type="CDD" id="cd05466">
    <property type="entry name" value="PBP2_LTTR_substrate"/>
    <property type="match status" value="1"/>
</dbReference>
<comment type="similarity">
    <text evidence="1">Belongs to the LysR transcriptional regulatory family.</text>
</comment>
<dbReference type="GO" id="GO:0003700">
    <property type="term" value="F:DNA-binding transcription factor activity"/>
    <property type="evidence" value="ECO:0007669"/>
    <property type="project" value="InterPro"/>
</dbReference>
<dbReference type="OrthoDB" id="63123at2"/>
<sequence>MDLIKLKYFYTTAKCENMSLAAKELLISQPALSKAITNLEAELEMDLFFRNGKRISLNENGRFLFKRAERIFSEIHHLERELEERRGEGSGNLSIITTLPYTFTNILDLFFNEYPHVKYLQVPLSKENLQQFIENGNYDVCITTERIDHPNVEWVPLFEEEIFLTVPKSYKEAKTGTIDLMELSNLPFIGLTNQYGFRQFTDQFCQSIGYTPNYQVEVEEATTILQLVKNGRGAAFTPETSVNLFEDKIKHLKIENKKFTRTIGLLKHRYLYPTKMSEAFVAHCHRYFDDLKKKNNRF</sequence>
<dbReference type="Pfam" id="PF03466">
    <property type="entry name" value="LysR_substrate"/>
    <property type="match status" value="1"/>
</dbReference>
<reference evidence="6 7" key="1">
    <citation type="submission" date="2019-09" db="EMBL/GenBank/DDBJ databases">
        <title>Whole genome sequences of isolates from the Mars Exploration Rovers.</title>
        <authorList>
            <person name="Seuylemezian A."/>
            <person name="Vaishampayan P."/>
        </authorList>
    </citation>
    <scope>NUCLEOTIDE SEQUENCE [LARGE SCALE GENOMIC DNA]</scope>
    <source>
        <strain evidence="6 7">MER_TA_151</strain>
    </source>
</reference>
<dbReference type="InterPro" id="IPR036390">
    <property type="entry name" value="WH_DNA-bd_sf"/>
</dbReference>
<name>A0A5J5HW67_9BACI</name>
<accession>A0A5J5HW67</accession>
<evidence type="ECO:0000256" key="2">
    <source>
        <dbReference type="ARBA" id="ARBA00023015"/>
    </source>
</evidence>
<dbReference type="PANTHER" id="PTHR30346">
    <property type="entry name" value="TRANSCRIPTIONAL DUAL REGULATOR HCAR-RELATED"/>
    <property type="match status" value="1"/>
</dbReference>
<dbReference type="GO" id="GO:0003677">
    <property type="term" value="F:DNA binding"/>
    <property type="evidence" value="ECO:0007669"/>
    <property type="project" value="UniProtKB-KW"/>
</dbReference>
<dbReference type="EMBL" id="VYKL01000014">
    <property type="protein sequence ID" value="KAA9027067.1"/>
    <property type="molecule type" value="Genomic_DNA"/>
</dbReference>
<evidence type="ECO:0000256" key="4">
    <source>
        <dbReference type="ARBA" id="ARBA00023163"/>
    </source>
</evidence>
<dbReference type="FunFam" id="1.10.10.10:FF:000001">
    <property type="entry name" value="LysR family transcriptional regulator"/>
    <property type="match status" value="1"/>
</dbReference>
<evidence type="ECO:0000259" key="5">
    <source>
        <dbReference type="PROSITE" id="PS50931"/>
    </source>
</evidence>
<evidence type="ECO:0000256" key="1">
    <source>
        <dbReference type="ARBA" id="ARBA00009437"/>
    </source>
</evidence>
<keyword evidence="3" id="KW-0238">DNA-binding</keyword>
<dbReference type="GO" id="GO:0032993">
    <property type="term" value="C:protein-DNA complex"/>
    <property type="evidence" value="ECO:0007669"/>
    <property type="project" value="TreeGrafter"/>
</dbReference>
<evidence type="ECO:0000313" key="7">
    <source>
        <dbReference type="Proteomes" id="UP000326671"/>
    </source>
</evidence>
<dbReference type="InterPro" id="IPR036388">
    <property type="entry name" value="WH-like_DNA-bd_sf"/>
</dbReference>
<dbReference type="SUPFAM" id="SSF53850">
    <property type="entry name" value="Periplasmic binding protein-like II"/>
    <property type="match status" value="1"/>
</dbReference>
<feature type="domain" description="HTH lysR-type" evidence="5">
    <location>
        <begin position="1"/>
        <end position="58"/>
    </location>
</feature>
<dbReference type="InterPro" id="IPR000847">
    <property type="entry name" value="LysR_HTH_N"/>
</dbReference>
<dbReference type="PRINTS" id="PR00039">
    <property type="entry name" value="HTHLYSR"/>
</dbReference>